<protein>
    <submittedName>
        <fullName evidence="5">Regulatory LuxR family protein</fullName>
    </submittedName>
</protein>
<evidence type="ECO:0000256" key="1">
    <source>
        <dbReference type="ARBA" id="ARBA00023015"/>
    </source>
</evidence>
<evidence type="ECO:0000313" key="5">
    <source>
        <dbReference type="EMBL" id="TCJ97358.1"/>
    </source>
</evidence>
<dbReference type="Pfam" id="PF00196">
    <property type="entry name" value="GerE"/>
    <property type="match status" value="1"/>
</dbReference>
<dbReference type="InterPro" id="IPR011990">
    <property type="entry name" value="TPR-like_helical_dom_sf"/>
</dbReference>
<dbReference type="InterPro" id="IPR000792">
    <property type="entry name" value="Tscrpt_reg_LuxR_C"/>
</dbReference>
<dbReference type="PRINTS" id="PR00038">
    <property type="entry name" value="HTHLUXR"/>
</dbReference>
<sequence length="688" mass="76318">MVQWTSGWHAEKSSIRHMLNYQRSDASANRRLLGGLFNSDSRESLLVCQAIAILDDLATPELINQVVDEDDHIVARVIGRLRDSGLLSGLRFPDPGLRRSVLDRISPDVNAWLHHRIAEVLHRQGAAPSSVAQFLVKAGYARFPGAVAVLRAAADSALLHNQTGSAVKFLELAYRASVHVEDRTAIAAMLVSVEWRSNPSVATRNFGRLRAAARNERLAPGYLVNLVIHLLWQGNEEDAHEVLLTLCVQTHDPDRTIEFLWSWLEFTHPRAIPGNVGERSIVDRTDPATLPYEYAVDVLHGMMSGADHKSSVFAAQSILNHHRLGAATIDALVVAVEGLIHFGNLHDAAAWCDTLLAEAVARRAPTWQALFAALRAEISLRQGDMPDTVKYGLDALNLVPAKGLGTRIGRPLACLIRGLTATMQYDEARRQLDRPVPEAMFRSRYGLLYLHARGHYHLAVGDPDRALLDFERCGALMREWGLDLPHLVPWRNDLAETYLAMGRPEAAGDYTNEHLRHLERTAKLHRTRGVSLRLLALTTTGENRVRILRSAAAIARDNDDKYELARALGELGGAYDTLGQPRRAQSLRRTATRLIKEATAGATRAPEPTDVAIDDDVRASADQLSTAERRVAELAAAGMRNKDVAVELGITSSTVEQHLTQVYRKLRVKRRTELRFLVQPPDPDRRGE</sequence>
<evidence type="ECO:0000259" key="4">
    <source>
        <dbReference type="PROSITE" id="PS50043"/>
    </source>
</evidence>
<name>A0A4R1FX69_9NOCA</name>
<dbReference type="CDD" id="cd06170">
    <property type="entry name" value="LuxR_C_like"/>
    <property type="match status" value="1"/>
</dbReference>
<dbReference type="SMART" id="SM00421">
    <property type="entry name" value="HTH_LUXR"/>
    <property type="match status" value="1"/>
</dbReference>
<dbReference type="InterPro" id="IPR016032">
    <property type="entry name" value="Sig_transdc_resp-reg_C-effctor"/>
</dbReference>
<dbReference type="PANTHER" id="PTHR44688">
    <property type="entry name" value="DNA-BINDING TRANSCRIPTIONAL ACTIVATOR DEVR_DOSR"/>
    <property type="match status" value="1"/>
</dbReference>
<feature type="domain" description="HTH luxR-type" evidence="4">
    <location>
        <begin position="617"/>
        <end position="682"/>
    </location>
</feature>
<keyword evidence="6" id="KW-1185">Reference proteome</keyword>
<keyword evidence="2" id="KW-0238">DNA-binding</keyword>
<dbReference type="InterPro" id="IPR036388">
    <property type="entry name" value="WH-like_DNA-bd_sf"/>
</dbReference>
<dbReference type="Gene3D" id="1.10.10.10">
    <property type="entry name" value="Winged helix-like DNA-binding domain superfamily/Winged helix DNA-binding domain"/>
    <property type="match status" value="1"/>
</dbReference>
<accession>A0A4R1FX69</accession>
<keyword evidence="3" id="KW-0804">Transcription</keyword>
<dbReference type="GO" id="GO:0003677">
    <property type="term" value="F:DNA binding"/>
    <property type="evidence" value="ECO:0007669"/>
    <property type="project" value="UniProtKB-KW"/>
</dbReference>
<dbReference type="SUPFAM" id="SSF48452">
    <property type="entry name" value="TPR-like"/>
    <property type="match status" value="1"/>
</dbReference>
<dbReference type="PROSITE" id="PS50043">
    <property type="entry name" value="HTH_LUXR_2"/>
    <property type="match status" value="1"/>
</dbReference>
<gene>
    <name evidence="5" type="ORF">DFR71_3400</name>
</gene>
<dbReference type="SUPFAM" id="SSF46894">
    <property type="entry name" value="C-terminal effector domain of the bipartite response regulators"/>
    <property type="match status" value="1"/>
</dbReference>
<evidence type="ECO:0000313" key="6">
    <source>
        <dbReference type="Proteomes" id="UP000294856"/>
    </source>
</evidence>
<dbReference type="PANTHER" id="PTHR44688:SF16">
    <property type="entry name" value="DNA-BINDING TRANSCRIPTIONAL ACTIVATOR DEVR_DOSR"/>
    <property type="match status" value="1"/>
</dbReference>
<dbReference type="GO" id="GO:0006355">
    <property type="term" value="P:regulation of DNA-templated transcription"/>
    <property type="evidence" value="ECO:0007669"/>
    <property type="project" value="InterPro"/>
</dbReference>
<organism evidence="5 6">
    <name type="scientific">Nocardia alba</name>
    <dbReference type="NCBI Taxonomy" id="225051"/>
    <lineage>
        <taxon>Bacteria</taxon>
        <taxon>Bacillati</taxon>
        <taxon>Actinomycetota</taxon>
        <taxon>Actinomycetes</taxon>
        <taxon>Mycobacteriales</taxon>
        <taxon>Nocardiaceae</taxon>
        <taxon>Nocardia</taxon>
    </lineage>
</organism>
<dbReference type="AlphaFoldDB" id="A0A4R1FX69"/>
<keyword evidence="1" id="KW-0805">Transcription regulation</keyword>
<evidence type="ECO:0000256" key="2">
    <source>
        <dbReference type="ARBA" id="ARBA00023125"/>
    </source>
</evidence>
<dbReference type="OrthoDB" id="134933at2"/>
<dbReference type="Proteomes" id="UP000294856">
    <property type="component" value="Unassembled WGS sequence"/>
</dbReference>
<dbReference type="EMBL" id="SMFR01000002">
    <property type="protein sequence ID" value="TCJ97358.1"/>
    <property type="molecule type" value="Genomic_DNA"/>
</dbReference>
<dbReference type="STRING" id="1210063.GCA_001612665_01061"/>
<evidence type="ECO:0000256" key="3">
    <source>
        <dbReference type="ARBA" id="ARBA00023163"/>
    </source>
</evidence>
<proteinExistence type="predicted"/>
<reference evidence="5 6" key="1">
    <citation type="submission" date="2019-03" db="EMBL/GenBank/DDBJ databases">
        <title>Genomic Encyclopedia of Type Strains, Phase IV (KMG-IV): sequencing the most valuable type-strain genomes for metagenomic binning, comparative biology and taxonomic classification.</title>
        <authorList>
            <person name="Goeker M."/>
        </authorList>
    </citation>
    <scope>NUCLEOTIDE SEQUENCE [LARGE SCALE GENOMIC DNA]</scope>
    <source>
        <strain evidence="5 6">DSM 44684</strain>
    </source>
</reference>
<dbReference type="Gene3D" id="1.25.40.10">
    <property type="entry name" value="Tetratricopeptide repeat domain"/>
    <property type="match status" value="1"/>
</dbReference>
<comment type="caution">
    <text evidence="5">The sequence shown here is derived from an EMBL/GenBank/DDBJ whole genome shotgun (WGS) entry which is preliminary data.</text>
</comment>